<accession>A0ABD6EP92</accession>
<evidence type="ECO:0000313" key="3">
    <source>
        <dbReference type="Proteomes" id="UP001608902"/>
    </source>
</evidence>
<reference evidence="2 3" key="1">
    <citation type="submission" date="2024-08" db="EMBL/GenBank/DDBJ databases">
        <title>Gnathostoma spinigerum genome.</title>
        <authorList>
            <person name="Gonzalez-Bertolin B."/>
            <person name="Monzon S."/>
            <person name="Zaballos A."/>
            <person name="Jimenez P."/>
            <person name="Dekumyoy P."/>
            <person name="Varona S."/>
            <person name="Cuesta I."/>
            <person name="Sumanam S."/>
            <person name="Adisakwattana P."/>
            <person name="Gasser R.B."/>
            <person name="Hernandez-Gonzalez A."/>
            <person name="Young N.D."/>
            <person name="Perteguer M.J."/>
        </authorList>
    </citation>
    <scope>NUCLEOTIDE SEQUENCE [LARGE SCALE GENOMIC DNA]</scope>
    <source>
        <strain evidence="2">AL3</strain>
        <tissue evidence="2">Liver</tissue>
    </source>
</reference>
<gene>
    <name evidence="2" type="ORF">AB6A40_008360</name>
</gene>
<proteinExistence type="predicted"/>
<sequence length="81" mass="9062">MSDDKNAKQDQSHGKTLEEVQKREEMCLHATGSFCNATGKGLQLEEKPAHEILDEIRNREGSGFLATGEGMDQNKQNDEKQ</sequence>
<feature type="region of interest" description="Disordered" evidence="1">
    <location>
        <begin position="60"/>
        <end position="81"/>
    </location>
</feature>
<dbReference type="EMBL" id="JBGFUD010007620">
    <property type="protein sequence ID" value="MFH4981651.1"/>
    <property type="molecule type" value="Genomic_DNA"/>
</dbReference>
<dbReference type="Proteomes" id="UP001608902">
    <property type="component" value="Unassembled WGS sequence"/>
</dbReference>
<name>A0ABD6EP92_9BILA</name>
<comment type="caution">
    <text evidence="2">The sequence shown here is derived from an EMBL/GenBank/DDBJ whole genome shotgun (WGS) entry which is preliminary data.</text>
</comment>
<feature type="region of interest" description="Disordered" evidence="1">
    <location>
        <begin position="1"/>
        <end position="20"/>
    </location>
</feature>
<organism evidence="2 3">
    <name type="scientific">Gnathostoma spinigerum</name>
    <dbReference type="NCBI Taxonomy" id="75299"/>
    <lineage>
        <taxon>Eukaryota</taxon>
        <taxon>Metazoa</taxon>
        <taxon>Ecdysozoa</taxon>
        <taxon>Nematoda</taxon>
        <taxon>Chromadorea</taxon>
        <taxon>Rhabditida</taxon>
        <taxon>Spirurina</taxon>
        <taxon>Gnathostomatomorpha</taxon>
        <taxon>Gnathostomatoidea</taxon>
        <taxon>Gnathostomatidae</taxon>
        <taxon>Gnathostoma</taxon>
    </lineage>
</organism>
<evidence type="ECO:0000313" key="2">
    <source>
        <dbReference type="EMBL" id="MFH4981651.1"/>
    </source>
</evidence>
<keyword evidence="3" id="KW-1185">Reference proteome</keyword>
<dbReference type="AlphaFoldDB" id="A0ABD6EP92"/>
<protein>
    <submittedName>
        <fullName evidence="2">Uncharacterized protein</fullName>
    </submittedName>
</protein>
<evidence type="ECO:0000256" key="1">
    <source>
        <dbReference type="SAM" id="MobiDB-lite"/>
    </source>
</evidence>